<evidence type="ECO:0000256" key="1">
    <source>
        <dbReference type="SAM" id="MobiDB-lite"/>
    </source>
</evidence>
<feature type="compositionally biased region" description="Low complexity" evidence="1">
    <location>
        <begin position="184"/>
        <end position="195"/>
    </location>
</feature>
<dbReference type="PROSITE" id="PS51257">
    <property type="entry name" value="PROKAR_LIPOPROTEIN"/>
    <property type="match status" value="1"/>
</dbReference>
<evidence type="ECO:0000313" key="2">
    <source>
        <dbReference type="Proteomes" id="UP000286641"/>
    </source>
</evidence>
<feature type="region of interest" description="Disordered" evidence="1">
    <location>
        <begin position="101"/>
        <end position="150"/>
    </location>
</feature>
<dbReference type="Proteomes" id="UP000286641">
    <property type="component" value="Unplaced"/>
</dbReference>
<proteinExistence type="predicted"/>
<feature type="region of interest" description="Disordered" evidence="1">
    <location>
        <begin position="166"/>
        <end position="213"/>
    </location>
</feature>
<dbReference type="InParanoid" id="A0A3Q7PHU6"/>
<keyword evidence="2" id="KW-1185">Reference proteome</keyword>
<reference evidence="3" key="2">
    <citation type="submission" date="2025-08" db="UniProtKB">
        <authorList>
            <consortium name="RefSeq"/>
        </authorList>
    </citation>
    <scope>IDENTIFICATION</scope>
    <source>
        <tissue evidence="3">Blood</tissue>
    </source>
</reference>
<protein>
    <submittedName>
        <fullName evidence="3">Uncharacterized protein LOC112828487</fullName>
    </submittedName>
</protein>
<dbReference type="RefSeq" id="XP_025733319.1">
    <property type="nucleotide sequence ID" value="XM_025877534.1"/>
</dbReference>
<dbReference type="AlphaFoldDB" id="A0A3Q7PHU6"/>
<gene>
    <name evidence="3" type="primary">LOC112828487</name>
</gene>
<reference key="1">
    <citation type="submission" date="2019-01" db="UniProtKB">
        <authorList>
            <consortium name="RefSeq"/>
        </authorList>
    </citation>
    <scope>IDENTIFICATION</scope>
</reference>
<organism evidence="2 3">
    <name type="scientific">Callorhinus ursinus</name>
    <name type="common">Northern fur seal</name>
    <dbReference type="NCBI Taxonomy" id="34884"/>
    <lineage>
        <taxon>Eukaryota</taxon>
        <taxon>Metazoa</taxon>
        <taxon>Chordata</taxon>
        <taxon>Craniata</taxon>
        <taxon>Vertebrata</taxon>
        <taxon>Euteleostomi</taxon>
        <taxon>Mammalia</taxon>
        <taxon>Eutheria</taxon>
        <taxon>Laurasiatheria</taxon>
        <taxon>Carnivora</taxon>
        <taxon>Caniformia</taxon>
        <taxon>Pinnipedia</taxon>
        <taxon>Otariidae</taxon>
        <taxon>Callorhinus</taxon>
    </lineage>
</organism>
<accession>A0A3Q7PHU6</accession>
<sequence>MLHRASGSSSPLGSACLARSRHNLHCSSSETWLDIAVTFDLLAGRGQIHWSFCGTQKTLTSGADFTQDSLDVLGSLLPLQNPLPFLCTSSSAMRPQTWWRRKRKFHGTQTGREPRKGTSRSFCRRKQRPGQGEVTGARRRPLGLPNPGDAYTPVYQVNNYRKSQQHFLPLSLPSGKENFDQQRGKQAGKQKAGPQLGLSPPERLTSEGQQEED</sequence>
<name>A0A3Q7PHU6_CALUR</name>
<evidence type="ECO:0000313" key="3">
    <source>
        <dbReference type="RefSeq" id="XP_025733319.1"/>
    </source>
</evidence>